<dbReference type="KEGG" id="palo:E6C60_3781"/>
<organism evidence="1 2">
    <name type="scientific">Paenibacillus algicola</name>
    <dbReference type="NCBI Taxonomy" id="2565926"/>
    <lineage>
        <taxon>Bacteria</taxon>
        <taxon>Bacillati</taxon>
        <taxon>Bacillota</taxon>
        <taxon>Bacilli</taxon>
        <taxon>Bacillales</taxon>
        <taxon>Paenibacillaceae</taxon>
        <taxon>Paenibacillus</taxon>
    </lineage>
</organism>
<protein>
    <submittedName>
        <fullName evidence="1">Uncharacterized protein</fullName>
    </submittedName>
</protein>
<keyword evidence="2" id="KW-1185">Reference proteome</keyword>
<name>A0A4P8XNM8_9BACL</name>
<evidence type="ECO:0000313" key="1">
    <source>
        <dbReference type="EMBL" id="QCT04486.1"/>
    </source>
</evidence>
<gene>
    <name evidence="1" type="ORF">E6C60_3781</name>
</gene>
<proteinExistence type="predicted"/>
<reference evidence="1 2" key="1">
    <citation type="submission" date="2019-05" db="EMBL/GenBank/DDBJ databases">
        <authorList>
            <person name="Chen C."/>
        </authorList>
    </citation>
    <scope>NUCLEOTIDE SEQUENCE [LARGE SCALE GENOMIC DNA]</scope>
    <source>
        <strain evidence="1 2">HB172198</strain>
    </source>
</reference>
<evidence type="ECO:0000313" key="2">
    <source>
        <dbReference type="Proteomes" id="UP000300879"/>
    </source>
</evidence>
<accession>A0A4P8XNM8</accession>
<dbReference type="Proteomes" id="UP000300879">
    <property type="component" value="Chromosome"/>
</dbReference>
<dbReference type="AlphaFoldDB" id="A0A4P8XNM8"/>
<sequence length="46" mass="5235">MKIGINKERPDATPFEEASGLVYQVSENVDDWHFKSRRGTAGCRTH</sequence>
<dbReference type="EMBL" id="CP040396">
    <property type="protein sequence ID" value="QCT04486.1"/>
    <property type="molecule type" value="Genomic_DNA"/>
</dbReference>